<proteinExistence type="predicted"/>
<organism evidence="2 3">
    <name type="scientific">Gaoshiqia sediminis</name>
    <dbReference type="NCBI Taxonomy" id="2986998"/>
    <lineage>
        <taxon>Bacteria</taxon>
        <taxon>Pseudomonadati</taxon>
        <taxon>Bacteroidota</taxon>
        <taxon>Bacteroidia</taxon>
        <taxon>Marinilabiliales</taxon>
        <taxon>Prolixibacteraceae</taxon>
        <taxon>Gaoshiqia</taxon>
    </lineage>
</organism>
<protein>
    <submittedName>
        <fullName evidence="2">FMN-binding protein</fullName>
    </submittedName>
</protein>
<dbReference type="Pfam" id="PF04205">
    <property type="entry name" value="FMN_bind"/>
    <property type="match status" value="1"/>
</dbReference>
<dbReference type="InterPro" id="IPR007329">
    <property type="entry name" value="FMN-bd"/>
</dbReference>
<dbReference type="GO" id="GO:0010181">
    <property type="term" value="F:FMN binding"/>
    <property type="evidence" value="ECO:0007669"/>
    <property type="project" value="InterPro"/>
</dbReference>
<evidence type="ECO:0000313" key="3">
    <source>
        <dbReference type="Proteomes" id="UP001163821"/>
    </source>
</evidence>
<reference evidence="2" key="1">
    <citation type="submission" date="2022-10" db="EMBL/GenBank/DDBJ databases">
        <title>Gaoshiqiia sediminis gen. nov., sp. nov., isolated from coastal sediment.</title>
        <authorList>
            <person name="Yu W.X."/>
            <person name="Mu D.S."/>
            <person name="Du J.Z."/>
            <person name="Liang Y.Q."/>
        </authorList>
    </citation>
    <scope>NUCLEOTIDE SEQUENCE</scope>
    <source>
        <strain evidence="2">A06</strain>
    </source>
</reference>
<dbReference type="EMBL" id="JAPAAF010000029">
    <property type="protein sequence ID" value="MCW0484125.1"/>
    <property type="molecule type" value="Genomic_DNA"/>
</dbReference>
<dbReference type="AlphaFoldDB" id="A0AA41Y914"/>
<dbReference type="Proteomes" id="UP001163821">
    <property type="component" value="Unassembled WGS sequence"/>
</dbReference>
<evidence type="ECO:0000313" key="2">
    <source>
        <dbReference type="EMBL" id="MCW0484125.1"/>
    </source>
</evidence>
<keyword evidence="3" id="KW-1185">Reference proteome</keyword>
<dbReference type="GO" id="GO:0016020">
    <property type="term" value="C:membrane"/>
    <property type="evidence" value="ECO:0007669"/>
    <property type="project" value="InterPro"/>
</dbReference>
<accession>A0AA41Y914</accession>
<feature type="domain" description="FMN-binding" evidence="1">
    <location>
        <begin position="94"/>
        <end position="162"/>
    </location>
</feature>
<dbReference type="SMART" id="SM00900">
    <property type="entry name" value="FMN_bind"/>
    <property type="match status" value="1"/>
</dbReference>
<gene>
    <name evidence="2" type="ORF">N2K84_15390</name>
</gene>
<comment type="caution">
    <text evidence="2">The sequence shown here is derived from an EMBL/GenBank/DDBJ whole genome shotgun (WGS) entry which is preliminary data.</text>
</comment>
<name>A0AA41Y914_9BACT</name>
<dbReference type="RefSeq" id="WP_282592718.1">
    <property type="nucleotide sequence ID" value="NZ_JAPAAF010000029.1"/>
</dbReference>
<evidence type="ECO:0000259" key="1">
    <source>
        <dbReference type="SMART" id="SM00900"/>
    </source>
</evidence>
<sequence>MKQRIYIGILIALFLTLQMDLFGQDSEKILKVLSKEMEMPKSKIQLEACKLNDLLREKVDAVYKLQVEGQQEGYVILAKGMGRYDEFRFFLLTGLDKATAMVRVVNYISDHGGEISSKKWLGQFVGYKGGELKYGEDIQAISGATISARSITNRVHEIVSLLKETEIQAVY</sequence>